<feature type="transmembrane region" description="Helical" evidence="6">
    <location>
        <begin position="269"/>
        <end position="286"/>
    </location>
</feature>
<keyword evidence="5 6" id="KW-0472">Membrane</keyword>
<reference evidence="8" key="1">
    <citation type="submission" date="2019-11" db="EMBL/GenBank/DDBJ databases">
        <authorList>
            <person name="Kojima H."/>
        </authorList>
    </citation>
    <scope>NUCLEOTIDE SEQUENCE</scope>
    <source>
        <strain evidence="8">H1576</strain>
    </source>
</reference>
<keyword evidence="9" id="KW-1185">Reference proteome</keyword>
<proteinExistence type="predicted"/>
<evidence type="ECO:0000313" key="8">
    <source>
        <dbReference type="EMBL" id="QSZ42872.1"/>
    </source>
</evidence>
<keyword evidence="4 6" id="KW-1133">Transmembrane helix</keyword>
<name>A0A975B260_9BACT</name>
<feature type="transmembrane region" description="Helical" evidence="6">
    <location>
        <begin position="124"/>
        <end position="142"/>
    </location>
</feature>
<dbReference type="GO" id="GO:0005886">
    <property type="term" value="C:plasma membrane"/>
    <property type="evidence" value="ECO:0007669"/>
    <property type="project" value="UniProtKB-SubCell"/>
</dbReference>
<dbReference type="InterPro" id="IPR050638">
    <property type="entry name" value="AA-Vitamin_Transporters"/>
</dbReference>
<feature type="transmembrane region" description="Helical" evidence="6">
    <location>
        <begin position="211"/>
        <end position="235"/>
    </location>
</feature>
<feature type="transmembrane region" description="Helical" evidence="6">
    <location>
        <begin position="95"/>
        <end position="117"/>
    </location>
</feature>
<feature type="transmembrane region" description="Helical" evidence="6">
    <location>
        <begin position="69"/>
        <end position="89"/>
    </location>
</feature>
<evidence type="ECO:0000256" key="1">
    <source>
        <dbReference type="ARBA" id="ARBA00004651"/>
    </source>
</evidence>
<gene>
    <name evidence="8" type="ORF">GJV85_12385</name>
</gene>
<dbReference type="Pfam" id="PF00892">
    <property type="entry name" value="EamA"/>
    <property type="match status" value="2"/>
</dbReference>
<keyword evidence="3 6" id="KW-0812">Transmembrane</keyword>
<feature type="transmembrane region" description="Helical" evidence="6">
    <location>
        <begin position="154"/>
        <end position="170"/>
    </location>
</feature>
<dbReference type="InterPro" id="IPR000620">
    <property type="entry name" value="EamA_dom"/>
</dbReference>
<protein>
    <submittedName>
        <fullName evidence="8">EamA family transporter</fullName>
    </submittedName>
</protein>
<evidence type="ECO:0000256" key="4">
    <source>
        <dbReference type="ARBA" id="ARBA00022989"/>
    </source>
</evidence>
<evidence type="ECO:0000256" key="3">
    <source>
        <dbReference type="ARBA" id="ARBA00022692"/>
    </source>
</evidence>
<evidence type="ECO:0000256" key="2">
    <source>
        <dbReference type="ARBA" id="ARBA00022475"/>
    </source>
</evidence>
<dbReference type="PANTHER" id="PTHR32322:SF18">
    <property type="entry name" value="S-ADENOSYLMETHIONINE_S-ADENOSYLHOMOCYSTEINE TRANSPORTER"/>
    <property type="match status" value="1"/>
</dbReference>
<dbReference type="InterPro" id="IPR037185">
    <property type="entry name" value="EmrE-like"/>
</dbReference>
<feature type="domain" description="EamA" evidence="7">
    <location>
        <begin position="155"/>
        <end position="286"/>
    </location>
</feature>
<sequence length="291" mass="32861">MKNEDRLYQYLLALAMLFWGGGWTALKILTYELPMDVIIFWRFFLMTLSFIPILYFFKMPIKLNLHSIKYIASSSVLNISFMVSSFLGIKYGFAGAGSVIITSLSPIMTFLLVLVLFRKRVETLQQFGLALGVVGGFIILQLNDLSLFFNGSNTYFLLCAIIWAGVTVLSQHSQKHIHPVHYSFFISLIATFASFIYAFNSNLLAVFEQGLIFWIALIYLAVFGQTVATTIFYMASGKLGSEKTSSFMFLVPVFALLSAWIVLDEPFQLHIIIGGFISILAVMFINKRKTT</sequence>
<dbReference type="PANTHER" id="PTHR32322">
    <property type="entry name" value="INNER MEMBRANE TRANSPORTER"/>
    <property type="match status" value="1"/>
</dbReference>
<dbReference type="RefSeq" id="WP_207561684.1">
    <property type="nucleotide sequence ID" value="NZ_CP046072.1"/>
</dbReference>
<evidence type="ECO:0000256" key="6">
    <source>
        <dbReference type="SAM" id="Phobius"/>
    </source>
</evidence>
<comment type="subcellular location">
    <subcellularLocation>
        <location evidence="1">Cell membrane</location>
        <topology evidence="1">Multi-pass membrane protein</topology>
    </subcellularLocation>
</comment>
<evidence type="ECO:0000256" key="5">
    <source>
        <dbReference type="ARBA" id="ARBA00023136"/>
    </source>
</evidence>
<dbReference type="SUPFAM" id="SSF103481">
    <property type="entry name" value="Multidrug resistance efflux transporter EmrE"/>
    <property type="match status" value="2"/>
</dbReference>
<feature type="domain" description="EamA" evidence="7">
    <location>
        <begin position="11"/>
        <end position="140"/>
    </location>
</feature>
<dbReference type="KEGG" id="saqt:GJV85_12385"/>
<evidence type="ECO:0000259" key="7">
    <source>
        <dbReference type="Pfam" id="PF00892"/>
    </source>
</evidence>
<feature type="transmembrane region" description="Helical" evidence="6">
    <location>
        <begin position="7"/>
        <end position="26"/>
    </location>
</feature>
<reference evidence="8" key="2">
    <citation type="submission" date="2021-04" db="EMBL/GenBank/DDBJ databases">
        <title>Isolation and characterization of a novel species of the genus Sulfurimonas.</title>
        <authorList>
            <person name="Fukui M."/>
        </authorList>
    </citation>
    <scope>NUCLEOTIDE SEQUENCE</scope>
    <source>
        <strain evidence="8">H1576</strain>
    </source>
</reference>
<feature type="transmembrane region" description="Helical" evidence="6">
    <location>
        <begin position="182"/>
        <end position="199"/>
    </location>
</feature>
<dbReference type="Proteomes" id="UP000671852">
    <property type="component" value="Chromosome"/>
</dbReference>
<evidence type="ECO:0000313" key="9">
    <source>
        <dbReference type="Proteomes" id="UP000671852"/>
    </source>
</evidence>
<accession>A0A975B260</accession>
<organism evidence="8 9">
    <name type="scientific">Sulfurimonas aquatica</name>
    <dbReference type="NCBI Taxonomy" id="2672570"/>
    <lineage>
        <taxon>Bacteria</taxon>
        <taxon>Pseudomonadati</taxon>
        <taxon>Campylobacterota</taxon>
        <taxon>Epsilonproteobacteria</taxon>
        <taxon>Campylobacterales</taxon>
        <taxon>Sulfurimonadaceae</taxon>
        <taxon>Sulfurimonas</taxon>
    </lineage>
</organism>
<feature type="transmembrane region" description="Helical" evidence="6">
    <location>
        <begin position="38"/>
        <end position="57"/>
    </location>
</feature>
<keyword evidence="2" id="KW-1003">Cell membrane</keyword>
<dbReference type="EMBL" id="CP046072">
    <property type="protein sequence ID" value="QSZ42872.1"/>
    <property type="molecule type" value="Genomic_DNA"/>
</dbReference>
<feature type="transmembrane region" description="Helical" evidence="6">
    <location>
        <begin position="247"/>
        <end position="263"/>
    </location>
</feature>
<dbReference type="AlphaFoldDB" id="A0A975B260"/>